<gene>
    <name evidence="7" type="ORF">DME_LOCUS4887</name>
</gene>
<comment type="similarity">
    <text evidence="1">Belongs to the gamma-glutamylcyclotransferase family. ChaC subfamily.</text>
</comment>
<comment type="function">
    <text evidence="5">Catalyzes the cleavage of glutathione into 5-oxo-L-proline and a Cys-Gly dipeptide. Acts specifically on glutathione, but not on other gamma-glutamyl peptides.</text>
</comment>
<dbReference type="InterPro" id="IPR006840">
    <property type="entry name" value="ChaC"/>
</dbReference>
<dbReference type="GO" id="GO:0061928">
    <property type="term" value="F:glutathione specific gamma-glutamylcyclotransferase activity"/>
    <property type="evidence" value="ECO:0007669"/>
    <property type="project" value="UniProtKB-EC"/>
</dbReference>
<sequence>MWVFGYGSLLWNADFPYSKMMSGSVIGYSRRFWQLSPDHRGTPDKPGRAVTLVADENGTCWGRAFKLLDENIRQTLDYLNYREKAGYELKKIKFHPDDGSDPFNVNVYLASTEHNPYYTGPCNNEMIIQTILSSHGPSGSNLEYALKLAAFLHKNAPHIYDEHLFEIEEKLLEHCRKNGMTEKFIRELSYV</sequence>
<dbReference type="GO" id="GO:0005737">
    <property type="term" value="C:cytoplasm"/>
    <property type="evidence" value="ECO:0007669"/>
    <property type="project" value="TreeGrafter"/>
</dbReference>
<reference evidence="7 9" key="2">
    <citation type="submission" date="2018-11" db="EMBL/GenBank/DDBJ databases">
        <authorList>
            <consortium name="Pathogen Informatics"/>
        </authorList>
    </citation>
    <scope>NUCLEOTIDE SEQUENCE [LARGE SCALE GENOMIC DNA]</scope>
</reference>
<dbReference type="STRING" id="318479.A0A0N4U1N5"/>
<evidence type="ECO:0000313" key="7">
    <source>
        <dbReference type="EMBL" id="VDN54914.1"/>
    </source>
</evidence>
<dbReference type="Proteomes" id="UP000274756">
    <property type="component" value="Unassembled WGS sequence"/>
</dbReference>
<evidence type="ECO:0000313" key="8">
    <source>
        <dbReference type="Proteomes" id="UP000038040"/>
    </source>
</evidence>
<reference evidence="10" key="1">
    <citation type="submission" date="2017-02" db="UniProtKB">
        <authorList>
            <consortium name="WormBaseParasite"/>
        </authorList>
    </citation>
    <scope>IDENTIFICATION</scope>
</reference>
<dbReference type="OrthoDB" id="1933483at2759"/>
<dbReference type="EMBL" id="UYYG01001151">
    <property type="protein sequence ID" value="VDN54914.1"/>
    <property type="molecule type" value="Genomic_DNA"/>
</dbReference>
<accession>A0A0N4U1N5</accession>
<evidence type="ECO:0000256" key="1">
    <source>
        <dbReference type="ARBA" id="ARBA00009662"/>
    </source>
</evidence>
<organism evidence="8 10">
    <name type="scientific">Dracunculus medinensis</name>
    <name type="common">Guinea worm</name>
    <dbReference type="NCBI Taxonomy" id="318479"/>
    <lineage>
        <taxon>Eukaryota</taxon>
        <taxon>Metazoa</taxon>
        <taxon>Ecdysozoa</taxon>
        <taxon>Nematoda</taxon>
        <taxon>Chromadorea</taxon>
        <taxon>Rhabditida</taxon>
        <taxon>Spirurina</taxon>
        <taxon>Dracunculoidea</taxon>
        <taxon>Dracunculidae</taxon>
        <taxon>Dracunculus</taxon>
    </lineage>
</organism>
<name>A0A0N4U1N5_DRAME</name>
<comment type="catalytic activity">
    <reaction evidence="6">
        <text>glutathione = L-cysteinylglycine + 5-oxo-L-proline</text>
        <dbReference type="Rhea" id="RHEA:47724"/>
        <dbReference type="ChEBI" id="CHEBI:57925"/>
        <dbReference type="ChEBI" id="CHEBI:58402"/>
        <dbReference type="ChEBI" id="CHEBI:61694"/>
        <dbReference type="EC" id="4.3.2.7"/>
    </reaction>
</comment>
<dbReference type="PANTHER" id="PTHR12192:SF2">
    <property type="entry name" value="GLUTATHIONE-SPECIFIC GAMMA-GLUTAMYLCYCLOTRANSFERASE 2"/>
    <property type="match status" value="1"/>
</dbReference>
<dbReference type="Gene3D" id="3.10.490.10">
    <property type="entry name" value="Gamma-glutamyl cyclotransferase-like"/>
    <property type="match status" value="1"/>
</dbReference>
<dbReference type="Pfam" id="PF04752">
    <property type="entry name" value="ChaC"/>
    <property type="match status" value="1"/>
</dbReference>
<dbReference type="CDD" id="cd06661">
    <property type="entry name" value="GGCT_like"/>
    <property type="match status" value="1"/>
</dbReference>
<dbReference type="SUPFAM" id="SSF110857">
    <property type="entry name" value="Gamma-glutamyl cyclotransferase-like"/>
    <property type="match status" value="1"/>
</dbReference>
<evidence type="ECO:0000256" key="2">
    <source>
        <dbReference type="ARBA" id="ARBA00012344"/>
    </source>
</evidence>
<dbReference type="InterPro" id="IPR036568">
    <property type="entry name" value="GGCT-like_sf"/>
</dbReference>
<protein>
    <recommendedName>
        <fullName evidence="2">glutathione-specific gamma-glutamylcyclotransferase</fullName>
        <ecNumber evidence="2">4.3.2.7</ecNumber>
    </recommendedName>
    <alternativeName>
        <fullName evidence="4">Cation transport regulator-like protein 2</fullName>
    </alternativeName>
</protein>
<evidence type="ECO:0000256" key="3">
    <source>
        <dbReference type="ARBA" id="ARBA00023239"/>
    </source>
</evidence>
<evidence type="ECO:0000313" key="10">
    <source>
        <dbReference type="WBParaSite" id="DME_0000052701-mRNA-1"/>
    </source>
</evidence>
<evidence type="ECO:0000256" key="5">
    <source>
        <dbReference type="ARBA" id="ARBA00045227"/>
    </source>
</evidence>
<evidence type="ECO:0000256" key="6">
    <source>
        <dbReference type="ARBA" id="ARBA00048073"/>
    </source>
</evidence>
<proteinExistence type="inferred from homology"/>
<dbReference type="AlphaFoldDB" id="A0A0N4U1N5"/>
<dbReference type="GO" id="GO:0006751">
    <property type="term" value="P:glutathione catabolic process"/>
    <property type="evidence" value="ECO:0007669"/>
    <property type="project" value="InterPro"/>
</dbReference>
<dbReference type="WBParaSite" id="DME_0000052701-mRNA-1">
    <property type="protein sequence ID" value="DME_0000052701-mRNA-1"/>
    <property type="gene ID" value="DME_0000052701"/>
</dbReference>
<dbReference type="EC" id="4.3.2.7" evidence="2"/>
<keyword evidence="9" id="KW-1185">Reference proteome</keyword>
<dbReference type="PANTHER" id="PTHR12192">
    <property type="entry name" value="CATION TRANSPORT PROTEIN CHAC-RELATED"/>
    <property type="match status" value="1"/>
</dbReference>
<evidence type="ECO:0000313" key="9">
    <source>
        <dbReference type="Proteomes" id="UP000274756"/>
    </source>
</evidence>
<dbReference type="Proteomes" id="UP000038040">
    <property type="component" value="Unplaced"/>
</dbReference>
<keyword evidence="3" id="KW-0456">Lyase</keyword>
<evidence type="ECO:0000256" key="4">
    <source>
        <dbReference type="ARBA" id="ARBA00043195"/>
    </source>
</evidence>
<dbReference type="InterPro" id="IPR013024">
    <property type="entry name" value="GGCT-like"/>
</dbReference>